<dbReference type="SUPFAM" id="SSF51905">
    <property type="entry name" value="FAD/NAD(P)-binding domain"/>
    <property type="match status" value="1"/>
</dbReference>
<dbReference type="Pfam" id="PF01266">
    <property type="entry name" value="DAO"/>
    <property type="match status" value="1"/>
</dbReference>
<dbReference type="InterPro" id="IPR002938">
    <property type="entry name" value="FAD-bd"/>
</dbReference>
<reference evidence="9 10" key="1">
    <citation type="submission" date="2019-12" db="EMBL/GenBank/DDBJ databases">
        <title>Draft genome sequence of the ascomycete Xylaria multiplex DSM 110363.</title>
        <authorList>
            <person name="Buettner E."/>
            <person name="Kellner H."/>
        </authorList>
    </citation>
    <scope>NUCLEOTIDE SEQUENCE [LARGE SCALE GENOMIC DNA]</scope>
    <source>
        <strain evidence="9 10">DSM 110363</strain>
    </source>
</reference>
<comment type="pathway">
    <text evidence="1">Secondary metabolite biosynthesis.</text>
</comment>
<evidence type="ECO:0000256" key="5">
    <source>
        <dbReference type="ARBA" id="ARBA00023002"/>
    </source>
</evidence>
<feature type="domain" description="FAD dependent oxidoreductase" evidence="7">
    <location>
        <begin position="9"/>
        <end position="46"/>
    </location>
</feature>
<keyword evidence="6" id="KW-0503">Monooxygenase</keyword>
<evidence type="ECO:0000256" key="4">
    <source>
        <dbReference type="ARBA" id="ARBA00022827"/>
    </source>
</evidence>
<sequence length="359" mass="39708">MTSKDTRLRVAIVGSGIAGLAAARILREKHDVTVYERGEPSVATGGQGIANFPNSTHILESMGFDYKRVGSVELDGWNSVDKHGKYLHSIDYNMRERYGAPLVSHLRMDFRTELWSSEAGYCPAGDLGLDASTTPATTLWNNGAVNLDPKDGLVTLEDGVRDSPEILVADGIHSRLRNKILREPISAQKTGLTCCRVTVSAERVEQALEHRVADQVKLWELRDLEPLPTWTSGRAVLIGDAAHAMTPMQGQGSNMATEDADDLRLLTQPGVTRDSVPEVLNVVESVRRPRARRCSRIRELRPISPARLIDMRNSMKTAHTPAYWASSSNKPQRPEFGEHISRGTIATFMLRNPPSYLPH</sequence>
<dbReference type="Gene3D" id="3.50.50.60">
    <property type="entry name" value="FAD/NAD(P)-binding domain"/>
    <property type="match status" value="2"/>
</dbReference>
<gene>
    <name evidence="9" type="ORF">GQX73_g904</name>
</gene>
<dbReference type="Gene3D" id="3.30.9.10">
    <property type="entry name" value="D-Amino Acid Oxidase, subunit A, domain 2"/>
    <property type="match status" value="1"/>
</dbReference>
<dbReference type="AlphaFoldDB" id="A0A7C8IWY0"/>
<dbReference type="EMBL" id="WUBL01000005">
    <property type="protein sequence ID" value="KAF2972558.1"/>
    <property type="molecule type" value="Genomic_DNA"/>
</dbReference>
<evidence type="ECO:0000313" key="10">
    <source>
        <dbReference type="Proteomes" id="UP000481858"/>
    </source>
</evidence>
<comment type="similarity">
    <text evidence="2">Belongs to the paxM FAD-dependent monooxygenase family.</text>
</comment>
<evidence type="ECO:0000259" key="7">
    <source>
        <dbReference type="Pfam" id="PF01266"/>
    </source>
</evidence>
<name>A0A7C8IWY0_9PEZI</name>
<dbReference type="InterPro" id="IPR036188">
    <property type="entry name" value="FAD/NAD-bd_sf"/>
</dbReference>
<keyword evidence="4" id="KW-0274">FAD</keyword>
<evidence type="ECO:0000256" key="6">
    <source>
        <dbReference type="ARBA" id="ARBA00023033"/>
    </source>
</evidence>
<evidence type="ECO:0000256" key="2">
    <source>
        <dbReference type="ARBA" id="ARBA00007992"/>
    </source>
</evidence>
<evidence type="ECO:0000259" key="8">
    <source>
        <dbReference type="Pfam" id="PF01494"/>
    </source>
</evidence>
<accession>A0A7C8IWY0</accession>
<evidence type="ECO:0000256" key="1">
    <source>
        <dbReference type="ARBA" id="ARBA00005179"/>
    </source>
</evidence>
<keyword evidence="3" id="KW-0285">Flavoprotein</keyword>
<evidence type="ECO:0000313" key="9">
    <source>
        <dbReference type="EMBL" id="KAF2972558.1"/>
    </source>
</evidence>
<keyword evidence="10" id="KW-1185">Reference proteome</keyword>
<feature type="domain" description="FAD-binding" evidence="8">
    <location>
        <begin position="214"/>
        <end position="292"/>
    </location>
</feature>
<dbReference type="InterPro" id="IPR006076">
    <property type="entry name" value="FAD-dep_OxRdtase"/>
</dbReference>
<comment type="caution">
    <text evidence="9">The sequence shown here is derived from an EMBL/GenBank/DDBJ whole genome shotgun (WGS) entry which is preliminary data.</text>
</comment>
<proteinExistence type="inferred from homology"/>
<dbReference type="Gene3D" id="3.30.9.30">
    <property type="match status" value="1"/>
</dbReference>
<dbReference type="Pfam" id="PF01494">
    <property type="entry name" value="FAD_binding_3"/>
    <property type="match status" value="1"/>
</dbReference>
<dbReference type="PANTHER" id="PTHR13789">
    <property type="entry name" value="MONOOXYGENASE"/>
    <property type="match status" value="1"/>
</dbReference>
<dbReference type="Proteomes" id="UP000481858">
    <property type="component" value="Unassembled WGS sequence"/>
</dbReference>
<evidence type="ECO:0008006" key="11">
    <source>
        <dbReference type="Google" id="ProtNLM"/>
    </source>
</evidence>
<organism evidence="9 10">
    <name type="scientific">Xylaria multiplex</name>
    <dbReference type="NCBI Taxonomy" id="323545"/>
    <lineage>
        <taxon>Eukaryota</taxon>
        <taxon>Fungi</taxon>
        <taxon>Dikarya</taxon>
        <taxon>Ascomycota</taxon>
        <taxon>Pezizomycotina</taxon>
        <taxon>Sordariomycetes</taxon>
        <taxon>Xylariomycetidae</taxon>
        <taxon>Xylariales</taxon>
        <taxon>Xylariaceae</taxon>
        <taxon>Xylaria</taxon>
    </lineage>
</organism>
<dbReference type="GO" id="GO:0004497">
    <property type="term" value="F:monooxygenase activity"/>
    <property type="evidence" value="ECO:0007669"/>
    <property type="project" value="UniProtKB-KW"/>
</dbReference>
<dbReference type="InParanoid" id="A0A7C8IWY0"/>
<evidence type="ECO:0000256" key="3">
    <source>
        <dbReference type="ARBA" id="ARBA00022630"/>
    </source>
</evidence>
<dbReference type="GO" id="GO:0071949">
    <property type="term" value="F:FAD binding"/>
    <property type="evidence" value="ECO:0007669"/>
    <property type="project" value="InterPro"/>
</dbReference>
<keyword evidence="5" id="KW-0560">Oxidoreductase</keyword>
<protein>
    <recommendedName>
        <fullName evidence="11">FAD-binding domain-containing protein</fullName>
    </recommendedName>
</protein>
<dbReference type="InterPro" id="IPR050493">
    <property type="entry name" value="FAD-dep_Monooxygenase_BioMet"/>
</dbReference>
<dbReference type="OrthoDB" id="40579at2759"/>
<dbReference type="PANTHER" id="PTHR13789:SF314">
    <property type="entry name" value="FAD-BINDING DOMAIN-CONTAINING PROTEIN"/>
    <property type="match status" value="1"/>
</dbReference>